<dbReference type="InterPro" id="IPR004843">
    <property type="entry name" value="Calcineurin-like_PHP"/>
</dbReference>
<evidence type="ECO:0000313" key="6">
    <source>
        <dbReference type="EMBL" id="PSC06859.1"/>
    </source>
</evidence>
<dbReference type="PANTHER" id="PTHR42988:SF2">
    <property type="entry name" value="CYCLIC NUCLEOTIDE PHOSPHODIESTERASE CBUA0032-RELATED"/>
    <property type="match status" value="1"/>
</dbReference>
<evidence type="ECO:0000256" key="3">
    <source>
        <dbReference type="ARBA" id="ARBA00023004"/>
    </source>
</evidence>
<dbReference type="GO" id="GO:0046872">
    <property type="term" value="F:metal ion binding"/>
    <property type="evidence" value="ECO:0007669"/>
    <property type="project" value="UniProtKB-KW"/>
</dbReference>
<dbReference type="OrthoDB" id="9794568at2"/>
<proteinExistence type="inferred from homology"/>
<evidence type="ECO:0000313" key="7">
    <source>
        <dbReference type="Proteomes" id="UP000239772"/>
    </source>
</evidence>
<dbReference type="Gene3D" id="3.60.21.10">
    <property type="match status" value="1"/>
</dbReference>
<dbReference type="SUPFAM" id="SSF56300">
    <property type="entry name" value="Metallo-dependent phosphatases"/>
    <property type="match status" value="1"/>
</dbReference>
<dbReference type="Pfam" id="PF00149">
    <property type="entry name" value="Metallophos"/>
    <property type="match status" value="1"/>
</dbReference>
<keyword evidence="3" id="KW-0408">Iron</keyword>
<dbReference type="GO" id="GO:0016787">
    <property type="term" value="F:hydrolase activity"/>
    <property type="evidence" value="ECO:0007669"/>
    <property type="project" value="UniProtKB-KW"/>
</dbReference>
<evidence type="ECO:0000256" key="2">
    <source>
        <dbReference type="ARBA" id="ARBA00022801"/>
    </source>
</evidence>
<protein>
    <submittedName>
        <fullName evidence="6">Metallophosphatase</fullName>
    </submittedName>
</protein>
<dbReference type="InterPro" id="IPR029052">
    <property type="entry name" value="Metallo-depent_PP-like"/>
</dbReference>
<dbReference type="InterPro" id="IPR050884">
    <property type="entry name" value="CNP_phosphodiesterase-III"/>
</dbReference>
<name>A0A2T1HZH4_9HYPH</name>
<reference evidence="7" key="1">
    <citation type="submission" date="2018-03" db="EMBL/GenBank/DDBJ databases">
        <authorList>
            <person name="Sun L."/>
            <person name="Liu H."/>
            <person name="Chen W."/>
            <person name="Huang K."/>
            <person name="Liu W."/>
            <person name="Gao X."/>
        </authorList>
    </citation>
    <scope>NUCLEOTIDE SEQUENCE [LARGE SCALE GENOMIC DNA]</scope>
    <source>
        <strain evidence="7">SH9</strain>
    </source>
</reference>
<dbReference type="Proteomes" id="UP000239772">
    <property type="component" value="Unassembled WGS sequence"/>
</dbReference>
<keyword evidence="2" id="KW-0378">Hydrolase</keyword>
<accession>A0A2T1HZH4</accession>
<feature type="domain" description="Calcineurin-like phosphoesterase" evidence="5">
    <location>
        <begin position="2"/>
        <end position="224"/>
    </location>
</feature>
<sequence length="294" mass="31907">MFRLAHLSDPHLGPLPKPRLRELAGKRMTGYMNWRRGRDRIHDMGVLERLVADMKSFEPNHIACTGDLINIGLHGEFQVAREFLQDLGAPDKVSFVPGNHDAYVRTTLRDIERYLSPWMTSDNGKYEGFPYVRLVGPLAIVGLSSAVPTGPFVASGSLGREQREKIANVLAFLSQQPLARVVLIHHPPYRSGSKTGRGLTDSAALEDILAQTGADLILHGHNHVTSVNRIMGPGGKAIPVVGVPSCSAIRGTLTHRAGYHLFDIDLTEGGPVITGRTRGLTSGGEIVDLGPLPL</sequence>
<evidence type="ECO:0000259" key="5">
    <source>
        <dbReference type="Pfam" id="PF00149"/>
    </source>
</evidence>
<dbReference type="RefSeq" id="WP_106334644.1">
    <property type="nucleotide sequence ID" value="NZ_PVZS01000001.1"/>
</dbReference>
<organism evidence="6 7">
    <name type="scientific">Alsobacter soli</name>
    <dbReference type="NCBI Taxonomy" id="2109933"/>
    <lineage>
        <taxon>Bacteria</taxon>
        <taxon>Pseudomonadati</taxon>
        <taxon>Pseudomonadota</taxon>
        <taxon>Alphaproteobacteria</taxon>
        <taxon>Hyphomicrobiales</taxon>
        <taxon>Alsobacteraceae</taxon>
        <taxon>Alsobacter</taxon>
    </lineage>
</organism>
<comment type="similarity">
    <text evidence="4">Belongs to the cyclic nucleotide phosphodiesterase class-III family.</text>
</comment>
<evidence type="ECO:0000256" key="4">
    <source>
        <dbReference type="ARBA" id="ARBA00025742"/>
    </source>
</evidence>
<dbReference type="AlphaFoldDB" id="A0A2T1HZH4"/>
<comment type="caution">
    <text evidence="6">The sequence shown here is derived from an EMBL/GenBank/DDBJ whole genome shotgun (WGS) entry which is preliminary data.</text>
</comment>
<dbReference type="PANTHER" id="PTHR42988">
    <property type="entry name" value="PHOSPHOHYDROLASE"/>
    <property type="match status" value="1"/>
</dbReference>
<keyword evidence="1" id="KW-0479">Metal-binding</keyword>
<evidence type="ECO:0000256" key="1">
    <source>
        <dbReference type="ARBA" id="ARBA00022723"/>
    </source>
</evidence>
<keyword evidence="7" id="KW-1185">Reference proteome</keyword>
<dbReference type="EMBL" id="PVZS01000001">
    <property type="protein sequence ID" value="PSC06859.1"/>
    <property type="molecule type" value="Genomic_DNA"/>
</dbReference>
<gene>
    <name evidence="6" type="ORF">SLNSH_00275</name>
</gene>